<dbReference type="OrthoDB" id="3197277at2"/>
<evidence type="ECO:0000256" key="1">
    <source>
        <dbReference type="ARBA" id="ARBA00022490"/>
    </source>
</evidence>
<keyword evidence="4" id="KW-0808">Transferase</keyword>
<dbReference type="Gene3D" id="3.40.140.10">
    <property type="entry name" value="Cytidine Deaminase, domain 2"/>
    <property type="match status" value="1"/>
</dbReference>
<dbReference type="Pfam" id="PF02634">
    <property type="entry name" value="FdhD-NarQ"/>
    <property type="match status" value="1"/>
</dbReference>
<comment type="subcellular location">
    <subcellularLocation>
        <location evidence="3">Cytoplasm</location>
    </subcellularLocation>
</comment>
<comment type="similarity">
    <text evidence="3">Belongs to the FdhD family.</text>
</comment>
<evidence type="ECO:0000313" key="4">
    <source>
        <dbReference type="EMBL" id="THG29962.1"/>
    </source>
</evidence>
<dbReference type="SUPFAM" id="SSF53927">
    <property type="entry name" value="Cytidine deaminase-like"/>
    <property type="match status" value="1"/>
</dbReference>
<dbReference type="Proteomes" id="UP000309133">
    <property type="component" value="Unassembled WGS sequence"/>
</dbReference>
<comment type="caution">
    <text evidence="4">The sequence shown here is derived from an EMBL/GenBank/DDBJ whole genome shotgun (WGS) entry which is preliminary data.</text>
</comment>
<dbReference type="GO" id="GO:0016783">
    <property type="term" value="F:sulfurtransferase activity"/>
    <property type="evidence" value="ECO:0007669"/>
    <property type="project" value="InterPro"/>
</dbReference>
<dbReference type="RefSeq" id="WP_136428291.1">
    <property type="nucleotide sequence ID" value="NZ_SSSM01000005.1"/>
</dbReference>
<dbReference type="GO" id="GO:0005737">
    <property type="term" value="C:cytoplasm"/>
    <property type="evidence" value="ECO:0007669"/>
    <property type="project" value="UniProtKB-SubCell"/>
</dbReference>
<name>A0A4S4FJC9_9MICO</name>
<dbReference type="HAMAP" id="MF_00187">
    <property type="entry name" value="FdhD"/>
    <property type="match status" value="1"/>
</dbReference>
<sequence>MNRVVARKPIVRIVVGESRRRREDVMAVEEPLEIRVAGKPLSITMRTPGSDFDLAAGFLVSEGIVWRADQIAAIRYCAGGPVDGENTYNVLDVSLTRGVPLPDPSMERNFYMTSSCGLCGKASIDAVRTLSAHPVAGDDMTISDELLVTFPDRLREKQDVFEKTGGLHAAALFDAASGRLLALREDVGRHNAVDKVIGWALKEDRLPLRGTVLMVSGRASFELVQKASMAGIPVLAAVSAPSSLAVDLAREVGLTVVGFLRGSSMVVYSGAERIVSEPVAAPSDPDTGHMDIDAGPARVNLVKEMV</sequence>
<gene>
    <name evidence="3 4" type="primary">fdhD</name>
    <name evidence="4" type="ORF">E6C64_15065</name>
</gene>
<reference evidence="4 5" key="1">
    <citation type="submission" date="2019-04" db="EMBL/GenBank/DDBJ databases">
        <authorList>
            <person name="Jiang L."/>
        </authorList>
    </citation>
    <scope>NUCLEOTIDE SEQUENCE [LARGE SCALE GENOMIC DNA]</scope>
    <source>
        <strain evidence="4 5">YIM 131853</strain>
    </source>
</reference>
<accession>A0A4S4FJC9</accession>
<dbReference type="AlphaFoldDB" id="A0A4S4FJC9"/>
<dbReference type="PANTHER" id="PTHR30592">
    <property type="entry name" value="FORMATE DEHYDROGENASE"/>
    <property type="match status" value="1"/>
</dbReference>
<comment type="function">
    <text evidence="3">Required for formate dehydrogenase (FDH) activity. Acts as a sulfur carrier protein that transfers sulfur from IscS to the molybdenum cofactor prior to its insertion into FDH.</text>
</comment>
<feature type="active site" description="Cysteine persulfide intermediate" evidence="3">
    <location>
        <position position="116"/>
    </location>
</feature>
<protein>
    <recommendedName>
        <fullName evidence="3">Sulfur carrier protein FdhD</fullName>
    </recommendedName>
</protein>
<dbReference type="NCBIfam" id="NF001943">
    <property type="entry name" value="PRK00724.1-2"/>
    <property type="match status" value="1"/>
</dbReference>
<evidence type="ECO:0000256" key="3">
    <source>
        <dbReference type="HAMAP-Rule" id="MF_00187"/>
    </source>
</evidence>
<dbReference type="PANTHER" id="PTHR30592:SF1">
    <property type="entry name" value="SULFUR CARRIER PROTEIN FDHD"/>
    <property type="match status" value="1"/>
</dbReference>
<organism evidence="4 5">
    <name type="scientific">Naasia lichenicola</name>
    <dbReference type="NCBI Taxonomy" id="2565933"/>
    <lineage>
        <taxon>Bacteria</taxon>
        <taxon>Bacillati</taxon>
        <taxon>Actinomycetota</taxon>
        <taxon>Actinomycetes</taxon>
        <taxon>Micrococcales</taxon>
        <taxon>Microbacteriaceae</taxon>
        <taxon>Naasia</taxon>
    </lineage>
</organism>
<dbReference type="GO" id="GO:0006777">
    <property type="term" value="P:Mo-molybdopterin cofactor biosynthetic process"/>
    <property type="evidence" value="ECO:0007669"/>
    <property type="project" value="UniProtKB-UniRule"/>
</dbReference>
<comment type="caution">
    <text evidence="3">Lacks conserved residue(s) required for the propagation of feature annotation.</text>
</comment>
<dbReference type="EMBL" id="SSSM01000005">
    <property type="protein sequence ID" value="THG29962.1"/>
    <property type="molecule type" value="Genomic_DNA"/>
</dbReference>
<dbReference type="InterPro" id="IPR016193">
    <property type="entry name" value="Cytidine_deaminase-like"/>
</dbReference>
<proteinExistence type="inferred from homology"/>
<dbReference type="GO" id="GO:0097163">
    <property type="term" value="F:sulfur carrier activity"/>
    <property type="evidence" value="ECO:0007669"/>
    <property type="project" value="UniProtKB-UniRule"/>
</dbReference>
<dbReference type="PIRSF" id="PIRSF015626">
    <property type="entry name" value="FdhD"/>
    <property type="match status" value="1"/>
</dbReference>
<dbReference type="NCBIfam" id="TIGR00129">
    <property type="entry name" value="fdhD_narQ"/>
    <property type="match status" value="1"/>
</dbReference>
<dbReference type="InterPro" id="IPR003786">
    <property type="entry name" value="FdhD"/>
</dbReference>
<evidence type="ECO:0000256" key="2">
    <source>
        <dbReference type="ARBA" id="ARBA00023150"/>
    </source>
</evidence>
<keyword evidence="5" id="KW-1185">Reference proteome</keyword>
<evidence type="ECO:0000313" key="5">
    <source>
        <dbReference type="Proteomes" id="UP000309133"/>
    </source>
</evidence>
<keyword evidence="2 3" id="KW-0501">Molybdenum cofactor biosynthesis</keyword>
<dbReference type="Gene3D" id="3.10.20.10">
    <property type="match status" value="1"/>
</dbReference>
<keyword evidence="1 3" id="KW-0963">Cytoplasm</keyword>